<reference evidence="2 3" key="1">
    <citation type="journal article" date="2020" name="Mol. Biol. Evol.">
        <title>Distinct Expression and Methylation Patterns for Genes with Different Fates following a Single Whole-Genome Duplication in Flowering Plants.</title>
        <authorList>
            <person name="Shi T."/>
            <person name="Rahmani R.S."/>
            <person name="Gugger P.F."/>
            <person name="Wang M."/>
            <person name="Li H."/>
            <person name="Zhang Y."/>
            <person name="Li Z."/>
            <person name="Wang Q."/>
            <person name="Van de Peer Y."/>
            <person name="Marchal K."/>
            <person name="Chen J."/>
        </authorList>
    </citation>
    <scope>NUCLEOTIDE SEQUENCE [LARGE SCALE GENOMIC DNA]</scope>
    <source>
        <tissue evidence="2">Leaf</tissue>
    </source>
</reference>
<proteinExistence type="predicted"/>
<evidence type="ECO:0000313" key="3">
    <source>
        <dbReference type="Proteomes" id="UP000607653"/>
    </source>
</evidence>
<name>A0A822ZC76_NELNU</name>
<evidence type="ECO:0000313" key="2">
    <source>
        <dbReference type="EMBL" id="DAD41079.1"/>
    </source>
</evidence>
<evidence type="ECO:0000313" key="1">
    <source>
        <dbReference type="EMBL" id="DAD41076.1"/>
    </source>
</evidence>
<sequence length="25" mass="2893">MINRISFFVFGSLSTNSSYFSLIVY</sequence>
<dbReference type="AlphaFoldDB" id="A0A822ZC76"/>
<dbReference type="EMBL" id="DUZY01000005">
    <property type="protein sequence ID" value="DAD41079.1"/>
    <property type="molecule type" value="Genomic_DNA"/>
</dbReference>
<comment type="caution">
    <text evidence="2">The sequence shown here is derived from an EMBL/GenBank/DDBJ whole genome shotgun (WGS) entry which is preliminary data.</text>
</comment>
<gene>
    <name evidence="1" type="ORF">HUJ06_015399</name>
    <name evidence="2" type="ORF">HUJ06_015402</name>
</gene>
<keyword evidence="3" id="KW-1185">Reference proteome</keyword>
<protein>
    <submittedName>
        <fullName evidence="2">Uncharacterized protein</fullName>
    </submittedName>
</protein>
<organism evidence="2 3">
    <name type="scientific">Nelumbo nucifera</name>
    <name type="common">Sacred lotus</name>
    <dbReference type="NCBI Taxonomy" id="4432"/>
    <lineage>
        <taxon>Eukaryota</taxon>
        <taxon>Viridiplantae</taxon>
        <taxon>Streptophyta</taxon>
        <taxon>Embryophyta</taxon>
        <taxon>Tracheophyta</taxon>
        <taxon>Spermatophyta</taxon>
        <taxon>Magnoliopsida</taxon>
        <taxon>Proteales</taxon>
        <taxon>Nelumbonaceae</taxon>
        <taxon>Nelumbo</taxon>
    </lineage>
</organism>
<accession>A0A822ZC76</accession>
<dbReference type="EMBL" id="DUZY01000005">
    <property type="protein sequence ID" value="DAD41076.1"/>
    <property type="molecule type" value="Genomic_DNA"/>
</dbReference>
<dbReference type="Proteomes" id="UP000607653">
    <property type="component" value="Unassembled WGS sequence"/>
</dbReference>